<reference evidence="4 5" key="1">
    <citation type="journal article" date="2011" name="Science">
        <title>The Selaginella genome identifies genetic changes associated with the evolution of vascular plants.</title>
        <authorList>
            <person name="Banks J.A."/>
            <person name="Nishiyama T."/>
            <person name="Hasebe M."/>
            <person name="Bowman J.L."/>
            <person name="Gribskov M."/>
            <person name="dePamphilis C."/>
            <person name="Albert V.A."/>
            <person name="Aono N."/>
            <person name="Aoyama T."/>
            <person name="Ambrose B.A."/>
            <person name="Ashton N.W."/>
            <person name="Axtell M.J."/>
            <person name="Barker E."/>
            <person name="Barker M.S."/>
            <person name="Bennetzen J.L."/>
            <person name="Bonawitz N.D."/>
            <person name="Chapple C."/>
            <person name="Cheng C."/>
            <person name="Correa L.G."/>
            <person name="Dacre M."/>
            <person name="DeBarry J."/>
            <person name="Dreyer I."/>
            <person name="Elias M."/>
            <person name="Engstrom E.M."/>
            <person name="Estelle M."/>
            <person name="Feng L."/>
            <person name="Finet C."/>
            <person name="Floyd S.K."/>
            <person name="Frommer W.B."/>
            <person name="Fujita T."/>
            <person name="Gramzow L."/>
            <person name="Gutensohn M."/>
            <person name="Harholt J."/>
            <person name="Hattori M."/>
            <person name="Heyl A."/>
            <person name="Hirai T."/>
            <person name="Hiwatashi Y."/>
            <person name="Ishikawa M."/>
            <person name="Iwata M."/>
            <person name="Karol K.G."/>
            <person name="Koehler B."/>
            <person name="Kolukisaoglu U."/>
            <person name="Kubo M."/>
            <person name="Kurata T."/>
            <person name="Lalonde S."/>
            <person name="Li K."/>
            <person name="Li Y."/>
            <person name="Litt A."/>
            <person name="Lyons E."/>
            <person name="Manning G."/>
            <person name="Maruyama T."/>
            <person name="Michael T.P."/>
            <person name="Mikami K."/>
            <person name="Miyazaki S."/>
            <person name="Morinaga S."/>
            <person name="Murata T."/>
            <person name="Mueller-Roeber B."/>
            <person name="Nelson D.R."/>
            <person name="Obara M."/>
            <person name="Oguri Y."/>
            <person name="Olmstead R.G."/>
            <person name="Onodera N."/>
            <person name="Petersen B.L."/>
            <person name="Pils B."/>
            <person name="Prigge M."/>
            <person name="Rensing S.A."/>
            <person name="Riano-Pachon D.M."/>
            <person name="Roberts A.W."/>
            <person name="Sato Y."/>
            <person name="Scheller H.V."/>
            <person name="Schulz B."/>
            <person name="Schulz C."/>
            <person name="Shakirov E.V."/>
            <person name="Shibagaki N."/>
            <person name="Shinohara N."/>
            <person name="Shippen D.E."/>
            <person name="Soerensen I."/>
            <person name="Sotooka R."/>
            <person name="Sugimoto N."/>
            <person name="Sugita M."/>
            <person name="Sumikawa N."/>
            <person name="Tanurdzic M."/>
            <person name="Theissen G."/>
            <person name="Ulvskov P."/>
            <person name="Wakazuki S."/>
            <person name="Weng J.K."/>
            <person name="Willats W.W."/>
            <person name="Wipf D."/>
            <person name="Wolf P.G."/>
            <person name="Yang L."/>
            <person name="Zimmer A.D."/>
            <person name="Zhu Q."/>
            <person name="Mitros T."/>
            <person name="Hellsten U."/>
            <person name="Loque D."/>
            <person name="Otillar R."/>
            <person name="Salamov A."/>
            <person name="Schmutz J."/>
            <person name="Shapiro H."/>
            <person name="Lindquist E."/>
            <person name="Lucas S."/>
            <person name="Rokhsar D."/>
            <person name="Grigoriev I.V."/>
        </authorList>
    </citation>
    <scope>NUCLEOTIDE SEQUENCE [LARGE SCALE GENOMIC DNA]</scope>
</reference>
<evidence type="ECO:0000256" key="2">
    <source>
        <dbReference type="ARBA" id="ARBA00023163"/>
    </source>
</evidence>
<dbReference type="GO" id="GO:0006355">
    <property type="term" value="P:regulation of DNA-templated transcription"/>
    <property type="evidence" value="ECO:0000318"/>
    <property type="project" value="GO_Central"/>
</dbReference>
<sequence length="426" mass="47148">MLLEDEGEGEADSAQQQKPSFQGLFDELSAIVSPSESSDSSTEGSDQSSGFEVNLGRTTDIHSSLMECARAVAANNVAGFYDLARDIRDAVALQSTPLQKVARFLIDALAARLAGTGPQAYRAISAGISSRMLVADARLPLFAIVVNFANDVILRACAGANKVHIIDYGVHCGRQWPSLIKAFSVRPEGPPQLKITGIDLVTVPEAFVAGQRLAAFARSNGVQLEYCSIQSNSWESVQPVTLANELLVVNSNMSLQHMRDEWISVNNPRRLLFESIYKMRPKVFVMCVSNASFSSPFFIPKFDETLKHFTAKMECLDAWLGWDSIGDRDLVEKVFQRAITSVVACDGLEQLERPDKYRTWDSRAKRAGFQPFLVGEEVYERMKSQWGGYACNKNFGCGKDENWMLLGWKDVILCGMSAWETKAQVL</sequence>
<name>D8RA66_SELML</name>
<dbReference type="PANTHER" id="PTHR31636">
    <property type="entry name" value="OSJNBA0084A10.13 PROTEIN-RELATED"/>
    <property type="match status" value="1"/>
</dbReference>
<dbReference type="Proteomes" id="UP000001514">
    <property type="component" value="Unassembled WGS sequence"/>
</dbReference>
<keyword evidence="5" id="KW-1185">Reference proteome</keyword>
<dbReference type="EMBL" id="GL377574">
    <property type="protein sequence ID" value="EFJ31277.1"/>
    <property type="molecule type" value="Genomic_DNA"/>
</dbReference>
<dbReference type="GO" id="GO:0043565">
    <property type="term" value="F:sequence-specific DNA binding"/>
    <property type="evidence" value="ECO:0000318"/>
    <property type="project" value="GO_Central"/>
</dbReference>
<evidence type="ECO:0000313" key="4">
    <source>
        <dbReference type="EMBL" id="EFJ31277.1"/>
    </source>
</evidence>
<dbReference type="Pfam" id="PF03514">
    <property type="entry name" value="GRAS"/>
    <property type="match status" value="1"/>
</dbReference>
<accession>D8RA66</accession>
<organism evidence="5">
    <name type="scientific">Selaginella moellendorffii</name>
    <name type="common">Spikemoss</name>
    <dbReference type="NCBI Taxonomy" id="88036"/>
    <lineage>
        <taxon>Eukaryota</taxon>
        <taxon>Viridiplantae</taxon>
        <taxon>Streptophyta</taxon>
        <taxon>Embryophyta</taxon>
        <taxon>Tracheophyta</taxon>
        <taxon>Lycopodiopsida</taxon>
        <taxon>Selaginellales</taxon>
        <taxon>Selaginellaceae</taxon>
        <taxon>Selaginella</taxon>
    </lineage>
</organism>
<dbReference type="KEGG" id="smo:SELMODRAFT_88644"/>
<protein>
    <submittedName>
        <fullName evidence="4">Uncharacterized protein</fullName>
    </submittedName>
</protein>
<evidence type="ECO:0000313" key="5">
    <source>
        <dbReference type="Proteomes" id="UP000001514"/>
    </source>
</evidence>
<dbReference type="AlphaFoldDB" id="D8RA66"/>
<dbReference type="Gramene" id="EFJ31277">
    <property type="protein sequence ID" value="EFJ31277"/>
    <property type="gene ID" value="SELMODRAFT_88644"/>
</dbReference>
<dbReference type="HOGENOM" id="CLU_011924_0_1_1"/>
<dbReference type="GO" id="GO:0005634">
    <property type="term" value="C:nucleus"/>
    <property type="evidence" value="ECO:0000318"/>
    <property type="project" value="GO_Central"/>
</dbReference>
<dbReference type="InterPro" id="IPR005202">
    <property type="entry name" value="TF_GRAS"/>
</dbReference>
<proteinExistence type="predicted"/>
<dbReference type="OMA" id="NIVLAHK"/>
<keyword evidence="1" id="KW-0805">Transcription regulation</keyword>
<dbReference type="InParanoid" id="D8RA66"/>
<evidence type="ECO:0000256" key="3">
    <source>
        <dbReference type="SAM" id="MobiDB-lite"/>
    </source>
</evidence>
<gene>
    <name evidence="4" type="ORF">SELMODRAFT_88644</name>
</gene>
<keyword evidence="2" id="KW-0804">Transcription</keyword>
<dbReference type="PROSITE" id="PS50985">
    <property type="entry name" value="GRAS"/>
    <property type="match status" value="1"/>
</dbReference>
<dbReference type="GO" id="GO:0003700">
    <property type="term" value="F:DNA-binding transcription factor activity"/>
    <property type="evidence" value="ECO:0000318"/>
    <property type="project" value="GO_Central"/>
</dbReference>
<evidence type="ECO:0000256" key="1">
    <source>
        <dbReference type="ARBA" id="ARBA00023015"/>
    </source>
</evidence>
<feature type="compositionally biased region" description="Low complexity" evidence="3">
    <location>
        <begin position="33"/>
        <end position="50"/>
    </location>
</feature>
<feature type="region of interest" description="Disordered" evidence="3">
    <location>
        <begin position="32"/>
        <end position="53"/>
    </location>
</feature>